<dbReference type="InterPro" id="IPR042274">
    <property type="entry name" value="YycH/YycI_2"/>
</dbReference>
<keyword evidence="4" id="KW-1185">Reference proteome</keyword>
<sequence length="448" mass="52266">MGLKYIEQIKSLLLFVLVFLSITLTFSIWTYKPDYDPLEKQKPPLNVSFEKKQQLADVVKPYRMVFHEKDTWRGTDRYEEMKNMLNRMHRWRISNMTLVSKNANAYKVNQLMRDADNFTLFFPAEVPYAIFQNILPTVDEQPKNLSFNKMILDWGRIDDSDELIVFFANTANGQLYKAKVHVDSQDDFYKYIIDKSHSLERYIAYARERGNTLYLPAQEEKVMQYTYLSSSSSIDKFKNALFTMPKRVKSSIDDTNFKENYTDGVSMMTVNTSKKTLDYVDANAVDNLEKTNKSSLILNTFNFINEHGGWTGDFRYEDVDTSNNKIMYQLYVKDYMVYTDASVTSTAIETVWGETRIARYIRPYYKLVSVPENETVMIESGERAIEEISKQDGVDINDVEEIRPGYYLSTNERPNVFILKPTWFYFINGKWKSLPLVPSAGGEQVGLE</sequence>
<proteinExistence type="predicted"/>
<keyword evidence="1" id="KW-1133">Transmembrane helix</keyword>
<dbReference type="InterPro" id="IPR009996">
    <property type="entry name" value="YycH"/>
</dbReference>
<dbReference type="Proteomes" id="UP000076021">
    <property type="component" value="Chromosome"/>
</dbReference>
<organism evidence="3 4">
    <name type="scientific">Rummeliibacillus stabekisii</name>
    <dbReference type="NCBI Taxonomy" id="241244"/>
    <lineage>
        <taxon>Bacteria</taxon>
        <taxon>Bacillati</taxon>
        <taxon>Bacillota</taxon>
        <taxon>Bacilli</taxon>
        <taxon>Bacillales</taxon>
        <taxon>Caryophanaceae</taxon>
        <taxon>Rummeliibacillus</taxon>
    </lineage>
</organism>
<feature type="domain" description="Regulatory protein YycH" evidence="2">
    <location>
        <begin position="7"/>
        <end position="439"/>
    </location>
</feature>
<feature type="transmembrane region" description="Helical" evidence="1">
    <location>
        <begin position="12"/>
        <end position="31"/>
    </location>
</feature>
<evidence type="ECO:0000259" key="2">
    <source>
        <dbReference type="Pfam" id="PF07435"/>
    </source>
</evidence>
<evidence type="ECO:0000256" key="1">
    <source>
        <dbReference type="SAM" id="Phobius"/>
    </source>
</evidence>
<dbReference type="EMBL" id="CP014806">
    <property type="protein sequence ID" value="AMX00607.1"/>
    <property type="molecule type" value="Genomic_DNA"/>
</dbReference>
<protein>
    <recommendedName>
        <fullName evidence="2">Regulatory protein YycH domain-containing protein</fullName>
    </recommendedName>
</protein>
<accession>A0A143HGI8</accession>
<reference evidence="4" key="2">
    <citation type="submission" date="2016-03" db="EMBL/GenBank/DDBJ databases">
        <authorList>
            <person name="Ploux O."/>
        </authorList>
    </citation>
    <scope>NUCLEOTIDE SEQUENCE [LARGE SCALE GENOMIC DNA]</scope>
    <source>
        <strain evidence="4">PP9</strain>
    </source>
</reference>
<reference evidence="3 4" key="1">
    <citation type="journal article" date="2016" name="Genome Announc.">
        <title>Whole-Genome Sequence of Rummeliibacillus stabekisii Strain PP9 Isolated from Antarctic Soil.</title>
        <authorList>
            <person name="da Mota F.F."/>
            <person name="Vollu R.E."/>
            <person name="Jurelevicius D."/>
            <person name="Seldin L."/>
        </authorList>
    </citation>
    <scope>NUCLEOTIDE SEQUENCE [LARGE SCALE GENOMIC DNA]</scope>
    <source>
        <strain evidence="3 4">PP9</strain>
    </source>
</reference>
<dbReference type="STRING" id="241244.ATY39_14995"/>
<dbReference type="KEGG" id="rst:ATY39_14995"/>
<evidence type="ECO:0000313" key="3">
    <source>
        <dbReference type="EMBL" id="AMX00607.1"/>
    </source>
</evidence>
<dbReference type="CDD" id="cd15787">
    <property type="entry name" value="YycH_N"/>
    <property type="match status" value="1"/>
</dbReference>
<dbReference type="AlphaFoldDB" id="A0A143HGI8"/>
<dbReference type="Pfam" id="PF07435">
    <property type="entry name" value="YycH"/>
    <property type="match status" value="1"/>
</dbReference>
<name>A0A143HGI8_9BACL</name>
<dbReference type="Gene3D" id="3.30.310.160">
    <property type="entry name" value="YycH protein, domain 2"/>
    <property type="match status" value="1"/>
</dbReference>
<keyword evidence="1" id="KW-0812">Transmembrane</keyword>
<evidence type="ECO:0000313" key="4">
    <source>
        <dbReference type="Proteomes" id="UP000076021"/>
    </source>
</evidence>
<dbReference type="RefSeq" id="WP_066791153.1">
    <property type="nucleotide sequence ID" value="NZ_CP014806.1"/>
</dbReference>
<dbReference type="Gene3D" id="3.10.450.310">
    <property type="match status" value="1"/>
</dbReference>
<keyword evidence="1" id="KW-0472">Membrane</keyword>
<dbReference type="OrthoDB" id="2382185at2"/>
<gene>
    <name evidence="3" type="ORF">ATY39_14995</name>
</gene>